<feature type="domain" description="Ig-like" evidence="6">
    <location>
        <begin position="573"/>
        <end position="664"/>
    </location>
</feature>
<feature type="compositionally biased region" description="Basic and acidic residues" evidence="5">
    <location>
        <begin position="546"/>
        <end position="578"/>
    </location>
</feature>
<evidence type="ECO:0000259" key="6">
    <source>
        <dbReference type="PROSITE" id="PS50835"/>
    </source>
</evidence>
<dbReference type="OrthoDB" id="504170at2759"/>
<feature type="region of interest" description="Disordered" evidence="5">
    <location>
        <begin position="182"/>
        <end position="254"/>
    </location>
</feature>
<dbReference type="AlphaFoldDB" id="A0A813RV22"/>
<feature type="domain" description="Ig-like" evidence="6">
    <location>
        <begin position="680"/>
        <end position="769"/>
    </location>
</feature>
<comment type="subcellular location">
    <subcellularLocation>
        <location evidence="1">Cytoplasm</location>
    </subcellularLocation>
</comment>
<keyword evidence="3" id="KW-1015">Disulfide bond</keyword>
<dbReference type="InterPro" id="IPR003598">
    <property type="entry name" value="Ig_sub2"/>
</dbReference>
<feature type="compositionally biased region" description="Low complexity" evidence="5">
    <location>
        <begin position="417"/>
        <end position="433"/>
    </location>
</feature>
<dbReference type="InterPro" id="IPR013098">
    <property type="entry name" value="Ig_I-set"/>
</dbReference>
<dbReference type="PANTHER" id="PTHR47633">
    <property type="entry name" value="IMMUNOGLOBULIN"/>
    <property type="match status" value="1"/>
</dbReference>
<dbReference type="SMART" id="SM00408">
    <property type="entry name" value="IGc2"/>
    <property type="match status" value="4"/>
</dbReference>
<dbReference type="InterPro" id="IPR007110">
    <property type="entry name" value="Ig-like_dom"/>
</dbReference>
<comment type="caution">
    <text evidence="7">The sequence shown here is derived from an EMBL/GenBank/DDBJ whole genome shotgun (WGS) entry which is preliminary data.</text>
</comment>
<dbReference type="Gene3D" id="2.60.40.10">
    <property type="entry name" value="Immunoglobulins"/>
    <property type="match status" value="4"/>
</dbReference>
<name>A0A813RV22_ADIRI</name>
<keyword evidence="4" id="KW-0393">Immunoglobulin domain</keyword>
<organism evidence="7 8">
    <name type="scientific">Adineta ricciae</name>
    <name type="common">Rotifer</name>
    <dbReference type="NCBI Taxonomy" id="249248"/>
    <lineage>
        <taxon>Eukaryota</taxon>
        <taxon>Metazoa</taxon>
        <taxon>Spiralia</taxon>
        <taxon>Gnathifera</taxon>
        <taxon>Rotifera</taxon>
        <taxon>Eurotatoria</taxon>
        <taxon>Bdelloidea</taxon>
        <taxon>Adinetida</taxon>
        <taxon>Adinetidae</taxon>
        <taxon>Adineta</taxon>
    </lineage>
</organism>
<feature type="region of interest" description="Disordered" evidence="5">
    <location>
        <begin position="352"/>
        <end position="586"/>
    </location>
</feature>
<evidence type="ECO:0000313" key="8">
    <source>
        <dbReference type="Proteomes" id="UP000663852"/>
    </source>
</evidence>
<protein>
    <recommendedName>
        <fullName evidence="6">Ig-like domain-containing protein</fullName>
    </recommendedName>
</protein>
<reference evidence="7" key="1">
    <citation type="submission" date="2021-02" db="EMBL/GenBank/DDBJ databases">
        <authorList>
            <person name="Nowell W R."/>
        </authorList>
    </citation>
    <scope>NUCLEOTIDE SEQUENCE</scope>
</reference>
<dbReference type="SMART" id="SM00409">
    <property type="entry name" value="IG"/>
    <property type="match status" value="4"/>
</dbReference>
<proteinExistence type="predicted"/>
<dbReference type="CDD" id="cd00096">
    <property type="entry name" value="Ig"/>
    <property type="match status" value="1"/>
</dbReference>
<feature type="domain" description="Ig-like" evidence="6">
    <location>
        <begin position="87"/>
        <end position="176"/>
    </location>
</feature>
<dbReference type="InterPro" id="IPR036179">
    <property type="entry name" value="Ig-like_dom_sf"/>
</dbReference>
<accession>A0A813RV22</accession>
<evidence type="ECO:0000256" key="3">
    <source>
        <dbReference type="ARBA" id="ARBA00023157"/>
    </source>
</evidence>
<evidence type="ECO:0000313" key="7">
    <source>
        <dbReference type="EMBL" id="CAF0785550.1"/>
    </source>
</evidence>
<dbReference type="FunFam" id="2.60.40.10:FF:000032">
    <property type="entry name" value="palladin isoform X1"/>
    <property type="match status" value="1"/>
</dbReference>
<feature type="compositionally biased region" description="Basic and acidic residues" evidence="5">
    <location>
        <begin position="209"/>
        <end position="243"/>
    </location>
</feature>
<dbReference type="Pfam" id="PF07679">
    <property type="entry name" value="I-set"/>
    <property type="match status" value="4"/>
</dbReference>
<gene>
    <name evidence="7" type="ORF">EDS130_LOCUS4073</name>
</gene>
<dbReference type="SUPFAM" id="SSF48726">
    <property type="entry name" value="Immunoglobulin"/>
    <property type="match status" value="4"/>
</dbReference>
<evidence type="ECO:0000256" key="1">
    <source>
        <dbReference type="ARBA" id="ARBA00004496"/>
    </source>
</evidence>
<evidence type="ECO:0000256" key="5">
    <source>
        <dbReference type="SAM" id="MobiDB-lite"/>
    </source>
</evidence>
<sequence>MDNFYYDSSSNYSSFSRVMYGGSSRHHNFETPYAYRSLYRQRLLHRAKSVGPISLPEIPHVEHRATSHTRRPAPDLADVWREPDSKPIFTFMLRPRLIQEGVGCKLICCVGGKPPPKVQWFKDRTQLSDHDSHYATSYVHGVCTLEITACEASDSGMYRCFATNPLGTDETTALVHVEEIRRTRRAVSARPGESDTSTRARSPSPPRASGRDGNWRDKLGAGEKSSRDTLEVEKPKRKERRDPPTFSEQLSDTTVYEGANAKLRCEVKGKPTPKIEWLKNGESLPTESRFQESYDDDVATLITKKVKVDDSGEYICRATNEEGSNTSSAQLTVKAHVPGDNEAEYAASLAQEDETAVKAEAPTAASEEASVAAAAPPEPTEGAASETAAKVEEKLPSEAVAEVPESANITTEPTPVEAPVGTEPTPAAAAAAPEPVPEPAPAPAPAPEPEKKPAAGKAAPAKKPATPAAPEKKPVGAAALKKPEPAKKAEEKKVEEKKEPAKKPVDDKTKKPAVDDKKKAEDAKSKAAPAAAAAPAEEPAAAPAEEPEKKPEEEPKPEPEPKKKEEEEPQEKPAEAKAKFSKHIKSQNLMEGDPLTLECSVESGNEEVEVTWLRNSKEIPENPDFRRERDGNVHKLVVTEVFPEDSGVFSALMKSQSATTPRISACSVIIQARDEEPLDPCFGQFPQSISLEEGGKAKFSCKLTGSTPMTAEWHLNGKPLDRESSRFIFTNADTEFSFEIPVVLATDEGQYHVTVSNDKGEITAAYSLHVDQS</sequence>
<evidence type="ECO:0000256" key="2">
    <source>
        <dbReference type="ARBA" id="ARBA00022490"/>
    </source>
</evidence>
<dbReference type="GO" id="GO:0045989">
    <property type="term" value="P:positive regulation of striated muscle contraction"/>
    <property type="evidence" value="ECO:0007669"/>
    <property type="project" value="UniProtKB-ARBA"/>
</dbReference>
<dbReference type="Proteomes" id="UP000663852">
    <property type="component" value="Unassembled WGS sequence"/>
</dbReference>
<feature type="compositionally biased region" description="Pro residues" evidence="5">
    <location>
        <begin position="434"/>
        <end position="447"/>
    </location>
</feature>
<dbReference type="FunFam" id="2.60.40.10:FF:000425">
    <property type="entry name" value="Myosin light chain kinase"/>
    <property type="match status" value="1"/>
</dbReference>
<feature type="compositionally biased region" description="Low complexity" evidence="5">
    <location>
        <begin position="526"/>
        <end position="544"/>
    </location>
</feature>
<feature type="compositionally biased region" description="Low complexity" evidence="5">
    <location>
        <begin position="455"/>
        <end position="480"/>
    </location>
</feature>
<dbReference type="GO" id="GO:0005737">
    <property type="term" value="C:cytoplasm"/>
    <property type="evidence" value="ECO:0007669"/>
    <property type="project" value="UniProtKB-SubCell"/>
</dbReference>
<dbReference type="InterPro" id="IPR013783">
    <property type="entry name" value="Ig-like_fold"/>
</dbReference>
<feature type="domain" description="Ig-like" evidence="6">
    <location>
        <begin position="244"/>
        <end position="332"/>
    </location>
</feature>
<feature type="compositionally biased region" description="Low complexity" evidence="5">
    <location>
        <begin position="359"/>
        <end position="388"/>
    </location>
</feature>
<dbReference type="FunFam" id="2.60.40.10:FF:000107">
    <property type="entry name" value="Myosin, light chain kinase a"/>
    <property type="match status" value="1"/>
</dbReference>
<dbReference type="InterPro" id="IPR003599">
    <property type="entry name" value="Ig_sub"/>
</dbReference>
<feature type="compositionally biased region" description="Basic and acidic residues" evidence="5">
    <location>
        <begin position="481"/>
        <end position="525"/>
    </location>
</feature>
<evidence type="ECO:0000256" key="4">
    <source>
        <dbReference type="ARBA" id="ARBA00023319"/>
    </source>
</evidence>
<dbReference type="PROSITE" id="PS50835">
    <property type="entry name" value="IG_LIKE"/>
    <property type="match status" value="4"/>
</dbReference>
<dbReference type="EMBL" id="CAJNOJ010000010">
    <property type="protein sequence ID" value="CAF0785550.1"/>
    <property type="molecule type" value="Genomic_DNA"/>
</dbReference>
<keyword evidence="2" id="KW-0963">Cytoplasm</keyword>
<dbReference type="GO" id="GO:0060298">
    <property type="term" value="P:positive regulation of sarcomere organization"/>
    <property type="evidence" value="ECO:0007669"/>
    <property type="project" value="UniProtKB-ARBA"/>
</dbReference>